<gene>
    <name evidence="8" type="primary">Slc15a1_2</name>
    <name evidence="8" type="ORF">CM83_3806</name>
</gene>
<feature type="transmembrane region" description="Helical" evidence="7">
    <location>
        <begin position="114"/>
        <end position="133"/>
    </location>
</feature>
<evidence type="ECO:0000256" key="6">
    <source>
        <dbReference type="ARBA" id="ARBA00023136"/>
    </source>
</evidence>
<evidence type="ECO:0000256" key="2">
    <source>
        <dbReference type="ARBA" id="ARBA00005982"/>
    </source>
</evidence>
<keyword evidence="4" id="KW-0813">Transport</keyword>
<evidence type="ECO:0000256" key="3">
    <source>
        <dbReference type="ARBA" id="ARBA00022692"/>
    </source>
</evidence>
<dbReference type="GO" id="GO:0015833">
    <property type="term" value="P:peptide transport"/>
    <property type="evidence" value="ECO:0007669"/>
    <property type="project" value="UniProtKB-KW"/>
</dbReference>
<accession>A0A0A9Z2Z9</accession>
<feature type="transmembrane region" description="Helical" evidence="7">
    <location>
        <begin position="84"/>
        <end position="102"/>
    </location>
</feature>
<keyword evidence="5 7" id="KW-1133">Transmembrane helix</keyword>
<dbReference type="GO" id="GO:0016020">
    <property type="term" value="C:membrane"/>
    <property type="evidence" value="ECO:0007669"/>
    <property type="project" value="UniProtKB-SubCell"/>
</dbReference>
<feature type="transmembrane region" description="Helical" evidence="7">
    <location>
        <begin position="139"/>
        <end position="161"/>
    </location>
</feature>
<comment type="similarity">
    <text evidence="2">Belongs to the major facilitator superfamily. Proton-dependent oligopeptide transporter (POT/PTR) (TC 2.A.17) family.</text>
</comment>
<dbReference type="EMBL" id="GBHO01005876">
    <property type="protein sequence ID" value="JAG37728.1"/>
    <property type="molecule type" value="Transcribed_RNA"/>
</dbReference>
<name>A0A0A9Z2Z9_LYGHE</name>
<keyword evidence="6 7" id="KW-0472">Membrane</keyword>
<dbReference type="GO" id="GO:0022857">
    <property type="term" value="F:transmembrane transporter activity"/>
    <property type="evidence" value="ECO:0007669"/>
    <property type="project" value="InterPro"/>
</dbReference>
<keyword evidence="3 7" id="KW-0812">Transmembrane</keyword>
<reference evidence="8" key="2">
    <citation type="submission" date="2014-07" db="EMBL/GenBank/DDBJ databases">
        <authorList>
            <person name="Hull J."/>
        </authorList>
    </citation>
    <scope>NUCLEOTIDE SEQUENCE</scope>
</reference>
<evidence type="ECO:0000256" key="5">
    <source>
        <dbReference type="ARBA" id="ARBA00022989"/>
    </source>
</evidence>
<evidence type="ECO:0000256" key="1">
    <source>
        <dbReference type="ARBA" id="ARBA00004141"/>
    </source>
</evidence>
<evidence type="ECO:0000313" key="8">
    <source>
        <dbReference type="EMBL" id="JAG37728.1"/>
    </source>
</evidence>
<keyword evidence="4" id="KW-0653">Protein transport</keyword>
<dbReference type="AlphaFoldDB" id="A0A0A9Z2Z9"/>
<dbReference type="InterPro" id="IPR000109">
    <property type="entry name" value="POT_fam"/>
</dbReference>
<evidence type="ECO:0000256" key="7">
    <source>
        <dbReference type="SAM" id="Phobius"/>
    </source>
</evidence>
<dbReference type="SUPFAM" id="SSF103473">
    <property type="entry name" value="MFS general substrate transporter"/>
    <property type="match status" value="1"/>
</dbReference>
<dbReference type="InterPro" id="IPR036259">
    <property type="entry name" value="MFS_trans_sf"/>
</dbReference>
<dbReference type="Pfam" id="PF00854">
    <property type="entry name" value="PTR2"/>
    <property type="match status" value="1"/>
</dbReference>
<feature type="transmembrane region" description="Helical" evidence="7">
    <location>
        <begin position="207"/>
        <end position="229"/>
    </location>
</feature>
<organism evidence="8">
    <name type="scientific">Lygus hesperus</name>
    <name type="common">Western plant bug</name>
    <dbReference type="NCBI Taxonomy" id="30085"/>
    <lineage>
        <taxon>Eukaryota</taxon>
        <taxon>Metazoa</taxon>
        <taxon>Ecdysozoa</taxon>
        <taxon>Arthropoda</taxon>
        <taxon>Hexapoda</taxon>
        <taxon>Insecta</taxon>
        <taxon>Pterygota</taxon>
        <taxon>Neoptera</taxon>
        <taxon>Paraneoptera</taxon>
        <taxon>Hemiptera</taxon>
        <taxon>Heteroptera</taxon>
        <taxon>Panheteroptera</taxon>
        <taxon>Cimicomorpha</taxon>
        <taxon>Miridae</taxon>
        <taxon>Mirini</taxon>
        <taxon>Lygus</taxon>
    </lineage>
</organism>
<dbReference type="PANTHER" id="PTHR11654">
    <property type="entry name" value="OLIGOPEPTIDE TRANSPORTER-RELATED"/>
    <property type="match status" value="1"/>
</dbReference>
<feature type="transmembrane region" description="Helical" evidence="7">
    <location>
        <begin position="173"/>
        <end position="195"/>
    </location>
</feature>
<reference evidence="8" key="1">
    <citation type="journal article" date="2014" name="PLoS ONE">
        <title>Transcriptome-Based Identification of ABC Transporters in the Western Tarnished Plant Bug Lygus hesperus.</title>
        <authorList>
            <person name="Hull J.J."/>
            <person name="Chaney K."/>
            <person name="Geib S.M."/>
            <person name="Fabrick J.A."/>
            <person name="Brent C.S."/>
            <person name="Walsh D."/>
            <person name="Lavine L.C."/>
        </authorList>
    </citation>
    <scope>NUCLEOTIDE SEQUENCE</scope>
</reference>
<comment type="subcellular location">
    <subcellularLocation>
        <location evidence="1">Membrane</location>
        <topology evidence="1">Multi-pass membrane protein</topology>
    </subcellularLocation>
</comment>
<evidence type="ECO:0000256" key="4">
    <source>
        <dbReference type="ARBA" id="ARBA00022856"/>
    </source>
</evidence>
<proteinExistence type="inferred from homology"/>
<sequence>MPVDDNSPAAQVQLAYEPSEYADPAKPFHPSDYPAYSIKELPKRVFLIVANEAGERFCFYGFRANLAVYCKNVLGYSETTATSIYGYFISFSYLTPLLGGYISDSYLGFFKTIVPFSLAYIVGMAMLGCSAYLAHPRLLALLSLALIGLGTGGIKPCVSSFGCSQIVSDNPNALTTFFNIFYFAINFGSIFGAVTPSITKAVGYGPAFFVSCGVLLAATLILISGYSFYVHKNPEGSMLVKLIQLIYYAFKRRRVSTPFEREELLRMKAAS</sequence>
<dbReference type="Gene3D" id="1.20.1250.20">
    <property type="entry name" value="MFS general substrate transporter like domains"/>
    <property type="match status" value="1"/>
</dbReference>
<keyword evidence="4" id="KW-0571">Peptide transport</keyword>
<protein>
    <submittedName>
        <fullName evidence="8">Solute carrier family 15 member 1</fullName>
    </submittedName>
</protein>